<dbReference type="SUPFAM" id="SSF58100">
    <property type="entry name" value="Bacterial hemolysins"/>
    <property type="match status" value="1"/>
</dbReference>
<evidence type="ECO:0000256" key="1">
    <source>
        <dbReference type="SAM" id="Coils"/>
    </source>
</evidence>
<accession>A0A4E9E9K9</accession>
<dbReference type="Gene3D" id="1.20.1170.10">
    <property type="match status" value="1"/>
</dbReference>
<dbReference type="EMBL" id="CAAKMV010000126">
    <property type="protein sequence ID" value="VIO56920.1"/>
    <property type="molecule type" value="Genomic_DNA"/>
</dbReference>
<evidence type="ECO:0000313" key="2">
    <source>
        <dbReference type="EMBL" id="VIO56920.1"/>
    </source>
</evidence>
<keyword evidence="1" id="KW-0175">Coiled coil</keyword>
<reference evidence="2" key="1">
    <citation type="submission" date="2019-04" db="EMBL/GenBank/DDBJ databases">
        <authorList>
            <person name="Melise S."/>
            <person name="Noan J."/>
            <person name="Okalmin O."/>
        </authorList>
    </citation>
    <scope>NUCLEOTIDE SEQUENCE</scope>
    <source>
        <strain evidence="2">FN9</strain>
    </source>
</reference>
<dbReference type="AlphaFoldDB" id="A0A4E9E9K9"/>
<sequence length="586" mass="65471">MAEVITLNPHDIFNDFTQGTNVFLRKSPKTLINYKQVLGDKPDKAFVLNDQQFASLQLYVKSGIKLPATSELFQAVYPYASLNKWLTTEDDYKQMRLVLVSVHQHCEVFLAQGINPMIGLAHAIVEFSKDTVTYLEALKENMDIICDKSIPPSSEESIGAKEHAIEILDLLKQGGMSASKEVSKIIMAIDTFTSKTDSDASALSNLQKTLDLTFTEKDLENVMIKYMSDMRASLRVLVKTQEMATSTHEYVNGRKYYKKIPGTGSYVFKHMSYDLEDALQKYKDANKQVNETIAQGDHRKMKLLECIDHARELMDKVDSVKNHIKEARESLNNIMNGMGSMLSSCKSLIDKLNNVNGQIKPEAPGSDYMTRLHIDTAVQAWNGVLSSALAFAEYGLIEDADMVDVPKPKIQPTILAAHYAGITVTELAKMQLNWGDRIVIRTNDLEFPVRMEGKPKALSILYRFGNNPDSMRVFVCETGTGQIHTITADEDIPGVSKPVNIKNDRLVIHSIVYGLRQINDQLPYGLIARAVQKDGFIMVNNAVLRVDAHNDPWYGQLKTVAVFYSMGGVFGCASGTENEMVPFIGN</sequence>
<gene>
    <name evidence="2" type="ORF">FUG_LOCUS230296</name>
</gene>
<dbReference type="CDD" id="cd22656">
    <property type="entry name" value="ClyA_Cry6Aa-like"/>
    <property type="match status" value="1"/>
</dbReference>
<feature type="coiled-coil region" evidence="1">
    <location>
        <begin position="275"/>
        <end position="330"/>
    </location>
</feature>
<protein>
    <submittedName>
        <fullName evidence="2">Uncharacterized protein</fullName>
    </submittedName>
</protein>
<organism evidence="2">
    <name type="scientific">Gibberella zeae</name>
    <name type="common">Wheat head blight fungus</name>
    <name type="synonym">Fusarium graminearum</name>
    <dbReference type="NCBI Taxonomy" id="5518"/>
    <lineage>
        <taxon>Eukaryota</taxon>
        <taxon>Fungi</taxon>
        <taxon>Dikarya</taxon>
        <taxon>Ascomycota</taxon>
        <taxon>Pezizomycotina</taxon>
        <taxon>Sordariomycetes</taxon>
        <taxon>Hypocreomycetidae</taxon>
        <taxon>Hypocreales</taxon>
        <taxon>Nectriaceae</taxon>
        <taxon>Fusarium</taxon>
    </lineage>
</organism>
<proteinExistence type="predicted"/>
<name>A0A4E9E9K9_GIBZA</name>